<accession>A0A8C7S056</accession>
<dbReference type="InterPro" id="IPR045192">
    <property type="entry name" value="AP180-like"/>
</dbReference>
<name>A0A8C7S056_ONCMY</name>
<dbReference type="SUPFAM" id="SSF89009">
    <property type="entry name" value="GAT-like domain"/>
    <property type="match status" value="1"/>
</dbReference>
<evidence type="ECO:0000256" key="2">
    <source>
        <dbReference type="ARBA" id="ARBA00004132"/>
    </source>
</evidence>
<evidence type="ECO:0000256" key="7">
    <source>
        <dbReference type="ARBA" id="ARBA00022475"/>
    </source>
</evidence>
<dbReference type="GO" id="GO:0008021">
    <property type="term" value="C:synaptic vesicle"/>
    <property type="evidence" value="ECO:0007669"/>
    <property type="project" value="TreeGrafter"/>
</dbReference>
<dbReference type="GO" id="GO:0005905">
    <property type="term" value="C:clathrin-coated pit"/>
    <property type="evidence" value="ECO:0007669"/>
    <property type="project" value="UniProtKB-SubCell"/>
</dbReference>
<comment type="function">
    <text evidence="18">Cytoplasmic adapter protein that plays a critical role in clathrin-mediated endocytosis which is important in processes such as internalization of cell receptors, synaptic transmission or removal of apoptotic cells. Recruits AP-2 and attaches clathrin triskelions to the cytoplasmic side of plasma membrane leading to clathrin-coated vesicles (CCVs) assembly. Furthermore, regulates clathrin-coated vesicle size and maturation by directly sensing and driving membrane curvature. In addition to binding to clathrin, mediates the endocytosis of small R-SNARES (Soluble NSF Attachment Protein REceptors) between plasma membranes and endosomes including VAMP2, VAMP3, VAMP4, VAMP7 or VAMP8. In turn, PICALM-dependent SNARE endocytosis is required for the formation and maturation of autophagic precursors. Modulates thereby autophagy and the turnover of autophagy substrates such as MAPT/TAU or amyloid precursor protein cleaved C-terminal fragment (APP-CTF).</text>
</comment>
<dbReference type="InterPro" id="IPR013809">
    <property type="entry name" value="ENTH"/>
</dbReference>
<evidence type="ECO:0000256" key="6">
    <source>
        <dbReference type="ARBA" id="ARBA00008011"/>
    </source>
</evidence>
<dbReference type="FunFam" id="1.20.58.150:FF:000001">
    <property type="entry name" value="phosphatidylinositol-binding clathrin assembly protein-like isoform X1"/>
    <property type="match status" value="1"/>
</dbReference>
<feature type="region of interest" description="Disordered" evidence="22">
    <location>
        <begin position="492"/>
        <end position="515"/>
    </location>
</feature>
<dbReference type="GO" id="GO:0048268">
    <property type="term" value="P:clathrin coat assembly"/>
    <property type="evidence" value="ECO:0007669"/>
    <property type="project" value="InterPro"/>
</dbReference>
<dbReference type="GO" id="GO:0072583">
    <property type="term" value="P:clathrin-dependent endocytosis"/>
    <property type="evidence" value="ECO:0007669"/>
    <property type="project" value="InterPro"/>
</dbReference>
<dbReference type="Ensembl" id="ENSOMYT00000064809.2">
    <property type="protein sequence ID" value="ENSOMYP00000059524.2"/>
    <property type="gene ID" value="ENSOMYG00000027486.2"/>
</dbReference>
<evidence type="ECO:0000256" key="20">
    <source>
        <dbReference type="ARBA" id="ARBA00068054"/>
    </source>
</evidence>
<evidence type="ECO:0000256" key="10">
    <source>
        <dbReference type="ARBA" id="ARBA00022583"/>
    </source>
</evidence>
<dbReference type="PANTHER" id="PTHR22951">
    <property type="entry name" value="CLATHRIN ASSEMBLY PROTEIN"/>
    <property type="match status" value="1"/>
</dbReference>
<evidence type="ECO:0000256" key="11">
    <source>
        <dbReference type="ARBA" id="ARBA00022843"/>
    </source>
</evidence>
<comment type="similarity">
    <text evidence="6">Belongs to the PICALM/SNAP91 family.</text>
</comment>
<reference evidence="24" key="2">
    <citation type="submission" date="2025-08" db="UniProtKB">
        <authorList>
            <consortium name="Ensembl"/>
        </authorList>
    </citation>
    <scope>IDENTIFICATION</scope>
</reference>
<dbReference type="GO" id="GO:0032050">
    <property type="term" value="F:clathrin heavy chain binding"/>
    <property type="evidence" value="ECO:0007669"/>
    <property type="project" value="TreeGrafter"/>
</dbReference>
<reference evidence="24" key="3">
    <citation type="submission" date="2025-09" db="UniProtKB">
        <authorList>
            <consortium name="Ensembl"/>
        </authorList>
    </citation>
    <scope>IDENTIFICATION</scope>
</reference>
<dbReference type="CDD" id="cd16985">
    <property type="entry name" value="ANTH_N_AP180"/>
    <property type="match status" value="1"/>
</dbReference>
<evidence type="ECO:0000256" key="14">
    <source>
        <dbReference type="ARBA" id="ARBA00023136"/>
    </source>
</evidence>
<keyword evidence="11" id="KW-0832">Ubl conjugation</keyword>
<dbReference type="InterPro" id="IPR008942">
    <property type="entry name" value="ENTH_VHS"/>
</dbReference>
<dbReference type="GO" id="GO:0016185">
    <property type="term" value="P:synaptic vesicle budding from presynaptic endocytic zone membrane"/>
    <property type="evidence" value="ECO:0007669"/>
    <property type="project" value="TreeGrafter"/>
</dbReference>
<dbReference type="GeneTree" id="ENSGT00950000183068"/>
<evidence type="ECO:0000256" key="13">
    <source>
        <dbReference type="ARBA" id="ARBA00023034"/>
    </source>
</evidence>
<comment type="subunit">
    <text evidence="19">Binds to clathrin; involves primarily the C-terminal sequences, but the full-length protein is required for full binding capacity. Binds phosphatidylinositol 4,5- bisphosphate. Interacts with PIMREG; this interaction may change the subcellular location into the nucleus. Interacts with AP2A1 (via its alpha-appendage domain). Interacts (via N-terminus) with VAMP2; VAMP3; VAMP7 and VAMP8 (Via N-terminus). Interacts with LC3/MAP1LC3A.</text>
</comment>
<evidence type="ECO:0000256" key="4">
    <source>
        <dbReference type="ARBA" id="ARBA00004555"/>
    </source>
</evidence>
<feature type="domain" description="ENTH" evidence="23">
    <location>
        <begin position="14"/>
        <end position="145"/>
    </location>
</feature>
<dbReference type="GO" id="GO:0000149">
    <property type="term" value="F:SNARE binding"/>
    <property type="evidence" value="ECO:0007669"/>
    <property type="project" value="TreeGrafter"/>
</dbReference>
<keyword evidence="15" id="KW-0168">Coated pit</keyword>
<dbReference type="GO" id="GO:0005545">
    <property type="term" value="F:1-phosphatidylinositol binding"/>
    <property type="evidence" value="ECO:0007669"/>
    <property type="project" value="InterPro"/>
</dbReference>
<evidence type="ECO:0000256" key="22">
    <source>
        <dbReference type="SAM" id="MobiDB-lite"/>
    </source>
</evidence>
<sequence length="601" mass="65727">MSGQSITDRFAAAQHSMTGSGISKAVCKATTHEVSGPKKKHLDYLIHCTSEMNVSVPQLADTLFERTANSSWVVVFKALIATHHLMMYGNERLIQYLASRNTLFNLNNFLDKGALQGYDMSTFIRRYSRYLNEKAMSYRLVAVDFTKMKRGIDGVMRTMSTEKLIKTLPIIQNQLDALLDFQANPNELTNGVINAAFMLLFKDSIRLFAAYNEGVINLLEKYFDLKKGQCKEALDIYKKFLYRMTKLSEFLKVAEQVGIDQGDIPDLSQAPSSLLEALEQHLASLEGKKTKELSADTRASTLSSAVTSLSSTGMSFSRMDEKERLQALEEEQARLQALKDQRLKEIGVSLPPSASPSTQSMGSVNHNTNQAMELFNTPSTNSMPNLSSDLFDLQPAFTPVVQSTPSISTAATAWGAESSISVDFDAVFGGGARGIANNGVQPAADGFDALGDLLKPTVHPHPGYHPGGKLLANDLDSSLANLVGNLQFGGAPAKKPDMQWSQSGEKRLTGGHNWQSKTMTSTTAWNPVPMAPAPMPVQHLAPAPMPFPMTTPQVPMYGMVSPVHTMGGVQVMAPQPMMYNQPVLRPTNPFSPMPGAQMQFM</sequence>
<dbReference type="Gene3D" id="1.25.40.90">
    <property type="match status" value="1"/>
</dbReference>
<dbReference type="PROSITE" id="PS50942">
    <property type="entry name" value="ENTH"/>
    <property type="match status" value="1"/>
</dbReference>
<organism evidence="24 25">
    <name type="scientific">Oncorhynchus mykiss</name>
    <name type="common">Rainbow trout</name>
    <name type="synonym">Salmo gairdneri</name>
    <dbReference type="NCBI Taxonomy" id="8022"/>
    <lineage>
        <taxon>Eukaryota</taxon>
        <taxon>Metazoa</taxon>
        <taxon>Chordata</taxon>
        <taxon>Craniata</taxon>
        <taxon>Vertebrata</taxon>
        <taxon>Euteleostomi</taxon>
        <taxon>Actinopterygii</taxon>
        <taxon>Neopterygii</taxon>
        <taxon>Teleostei</taxon>
        <taxon>Protacanthopterygii</taxon>
        <taxon>Salmoniformes</taxon>
        <taxon>Salmonidae</taxon>
        <taxon>Salmoninae</taxon>
        <taxon>Oncorhynchus</taxon>
    </lineage>
</organism>
<keyword evidence="16" id="KW-0539">Nucleus</keyword>
<keyword evidence="10" id="KW-0254">Endocytosis</keyword>
<dbReference type="SUPFAM" id="SSF48464">
    <property type="entry name" value="ENTH/VHS domain"/>
    <property type="match status" value="1"/>
</dbReference>
<feature type="coiled-coil region" evidence="21">
    <location>
        <begin position="275"/>
        <end position="345"/>
    </location>
</feature>
<evidence type="ECO:0000256" key="5">
    <source>
        <dbReference type="ARBA" id="ARBA00004600"/>
    </source>
</evidence>
<evidence type="ECO:0000256" key="16">
    <source>
        <dbReference type="ARBA" id="ARBA00023242"/>
    </source>
</evidence>
<evidence type="ECO:0000313" key="24">
    <source>
        <dbReference type="Ensembl" id="ENSOMYP00000059524.2"/>
    </source>
</evidence>
<keyword evidence="13" id="KW-0333">Golgi apparatus</keyword>
<evidence type="ECO:0000313" key="25">
    <source>
        <dbReference type="Proteomes" id="UP000694395"/>
    </source>
</evidence>
<evidence type="ECO:0000256" key="9">
    <source>
        <dbReference type="ARBA" id="ARBA00022553"/>
    </source>
</evidence>
<comment type="subcellular location">
    <subcellularLocation>
        <location evidence="3">Cell membrane</location>
    </subcellularLocation>
    <subcellularLocation>
        <location evidence="2">Cytoplasmic vesicle</location>
        <location evidence="2">Clathrin-coated vesicle</location>
    </subcellularLocation>
    <subcellularLocation>
        <location evidence="4">Golgi apparatus</location>
    </subcellularLocation>
    <subcellularLocation>
        <location evidence="5">Membrane</location>
        <location evidence="5">Clathrin-coated pit</location>
    </subcellularLocation>
    <subcellularLocation>
        <location evidence="1">Nucleus</location>
    </subcellularLocation>
</comment>
<evidence type="ECO:0000256" key="18">
    <source>
        <dbReference type="ARBA" id="ARBA00055144"/>
    </source>
</evidence>
<reference evidence="24" key="1">
    <citation type="submission" date="2020-07" db="EMBL/GenBank/DDBJ databases">
        <title>A long reads based de novo assembly of the rainbow trout Arlee double haploid line genome.</title>
        <authorList>
            <person name="Gao G."/>
            <person name="Palti Y."/>
        </authorList>
    </citation>
    <scope>NUCLEOTIDE SEQUENCE [LARGE SCALE GENOMIC DNA]</scope>
</reference>
<proteinExistence type="inferred from homology"/>
<dbReference type="AlphaFoldDB" id="A0A8C7S056"/>
<dbReference type="GO" id="GO:0005634">
    <property type="term" value="C:nucleus"/>
    <property type="evidence" value="ECO:0007669"/>
    <property type="project" value="UniProtKB-SubCell"/>
</dbReference>
<keyword evidence="25" id="KW-1185">Reference proteome</keyword>
<dbReference type="GO" id="GO:0030136">
    <property type="term" value="C:clathrin-coated vesicle"/>
    <property type="evidence" value="ECO:0007669"/>
    <property type="project" value="UniProtKB-SubCell"/>
</dbReference>
<keyword evidence="8" id="KW-1017">Isopeptide bond</keyword>
<evidence type="ECO:0000256" key="17">
    <source>
        <dbReference type="ARBA" id="ARBA00023329"/>
    </source>
</evidence>
<evidence type="ECO:0000256" key="15">
    <source>
        <dbReference type="ARBA" id="ARBA00023176"/>
    </source>
</evidence>
<keyword evidence="12" id="KW-0007">Acetylation</keyword>
<dbReference type="InterPro" id="IPR011417">
    <property type="entry name" value="ANTH_dom"/>
</dbReference>
<keyword evidence="17" id="KW-0968">Cytoplasmic vesicle</keyword>
<dbReference type="GO" id="GO:0005546">
    <property type="term" value="F:phosphatidylinositol-4,5-bisphosphate binding"/>
    <property type="evidence" value="ECO:0007669"/>
    <property type="project" value="TreeGrafter"/>
</dbReference>
<evidence type="ECO:0000256" key="8">
    <source>
        <dbReference type="ARBA" id="ARBA00022499"/>
    </source>
</evidence>
<dbReference type="GO" id="GO:0098894">
    <property type="term" value="C:extrinsic component of presynaptic endocytic zone membrane"/>
    <property type="evidence" value="ECO:0007669"/>
    <property type="project" value="TreeGrafter"/>
</dbReference>
<dbReference type="SMART" id="SM00273">
    <property type="entry name" value="ENTH"/>
    <property type="match status" value="1"/>
</dbReference>
<evidence type="ECO:0000256" key="3">
    <source>
        <dbReference type="ARBA" id="ARBA00004236"/>
    </source>
</evidence>
<dbReference type="GO" id="GO:0005794">
    <property type="term" value="C:Golgi apparatus"/>
    <property type="evidence" value="ECO:0007669"/>
    <property type="project" value="UniProtKB-SubCell"/>
</dbReference>
<evidence type="ECO:0000256" key="19">
    <source>
        <dbReference type="ARBA" id="ARBA00061829"/>
    </source>
</evidence>
<dbReference type="Proteomes" id="UP000694395">
    <property type="component" value="Chromosome 9"/>
</dbReference>
<dbReference type="PANTHER" id="PTHR22951:SF11">
    <property type="entry name" value="ENTH DOMAIN-CONTAINING PROTEIN"/>
    <property type="match status" value="1"/>
</dbReference>
<dbReference type="FunFam" id="1.25.40.90:FF:000001">
    <property type="entry name" value="phosphatidylinositol-binding clathrin assembly protein-like isoform X1"/>
    <property type="match status" value="1"/>
</dbReference>
<dbReference type="InterPro" id="IPR014712">
    <property type="entry name" value="ANTH_dom_sf"/>
</dbReference>
<evidence type="ECO:0000259" key="23">
    <source>
        <dbReference type="PROSITE" id="PS50942"/>
    </source>
</evidence>
<evidence type="ECO:0000256" key="21">
    <source>
        <dbReference type="SAM" id="Coils"/>
    </source>
</evidence>
<keyword evidence="14" id="KW-0472">Membrane</keyword>
<dbReference type="Pfam" id="PF07651">
    <property type="entry name" value="ANTH"/>
    <property type="match status" value="1"/>
</dbReference>
<protein>
    <recommendedName>
        <fullName evidence="20">Phosphatidylinositol-binding clathrin assembly protein</fullName>
    </recommendedName>
</protein>
<keyword evidence="21" id="KW-0175">Coiled coil</keyword>
<keyword evidence="7" id="KW-1003">Cell membrane</keyword>
<evidence type="ECO:0000256" key="12">
    <source>
        <dbReference type="ARBA" id="ARBA00022990"/>
    </source>
</evidence>
<keyword evidence="9" id="KW-0597">Phosphoprotein</keyword>
<evidence type="ECO:0000256" key="1">
    <source>
        <dbReference type="ARBA" id="ARBA00004123"/>
    </source>
</evidence>
<dbReference type="Gene3D" id="1.20.58.150">
    <property type="entry name" value="ANTH domain"/>
    <property type="match status" value="1"/>
</dbReference>